<dbReference type="InterPro" id="IPR036291">
    <property type="entry name" value="NAD(P)-bd_dom_sf"/>
</dbReference>
<proteinExistence type="predicted"/>
<gene>
    <name evidence="2" type="ORF">QBC36DRAFT_7793</name>
</gene>
<sequence length="351" mass="37891">MSKYDITPSKQASLPRYLYRQATFNPAPVQNVNLAGHTAIVTGANSGVGFEVSRQLLNLGLSKLILAVRDESKGAAAAGKLAIKPDGSKREEGVTIEVWKLDLFDYGSVVAFADRAKDTLGRLDIVMLNAALGVPARQVFHPDTGHDELLQVNYLSTALLAVLLVPVVEQTRVNQPAPSRITFTSSEASAWAKFPLGEEIPILEALDKPNEKNVDLADRMFTSKLLGQFFLRELARRVPATVSVINGASPGMVNDSGFDREFKKTGTGAAMQRVKMWVGNNSAVAARMVTHAAVGCGGETHGEFLSFQRVVPMAPIIYTSEGESISAQLWKETMAEFKFAKVEGILDGLTG</sequence>
<dbReference type="Pfam" id="PF00106">
    <property type="entry name" value="adh_short"/>
    <property type="match status" value="1"/>
</dbReference>
<dbReference type="Proteomes" id="UP001302321">
    <property type="component" value="Unassembled WGS sequence"/>
</dbReference>
<dbReference type="PRINTS" id="PR00081">
    <property type="entry name" value="GDHRDH"/>
</dbReference>
<dbReference type="PANTHER" id="PTHR43157:SF31">
    <property type="entry name" value="PHOSPHATIDYLINOSITOL-GLYCAN BIOSYNTHESIS CLASS F PROTEIN"/>
    <property type="match status" value="1"/>
</dbReference>
<dbReference type="Gene3D" id="3.40.50.720">
    <property type="entry name" value="NAD(P)-binding Rossmann-like Domain"/>
    <property type="match status" value="1"/>
</dbReference>
<name>A0AAN6W8T9_9PEZI</name>
<dbReference type="GO" id="GO:0016491">
    <property type="term" value="F:oxidoreductase activity"/>
    <property type="evidence" value="ECO:0007669"/>
    <property type="project" value="UniProtKB-KW"/>
</dbReference>
<reference evidence="2" key="2">
    <citation type="submission" date="2023-05" db="EMBL/GenBank/DDBJ databases">
        <authorList>
            <consortium name="Lawrence Berkeley National Laboratory"/>
            <person name="Steindorff A."/>
            <person name="Hensen N."/>
            <person name="Bonometti L."/>
            <person name="Westerberg I."/>
            <person name="Brannstrom I.O."/>
            <person name="Guillou S."/>
            <person name="Cros-Aarteil S."/>
            <person name="Calhoun S."/>
            <person name="Haridas S."/>
            <person name="Kuo A."/>
            <person name="Mondo S."/>
            <person name="Pangilinan J."/>
            <person name="Riley R."/>
            <person name="Labutti K."/>
            <person name="Andreopoulos B."/>
            <person name="Lipzen A."/>
            <person name="Chen C."/>
            <person name="Yanf M."/>
            <person name="Daum C."/>
            <person name="Ng V."/>
            <person name="Clum A."/>
            <person name="Ohm R."/>
            <person name="Martin F."/>
            <person name="Silar P."/>
            <person name="Natvig D."/>
            <person name="Lalanne C."/>
            <person name="Gautier V."/>
            <person name="Ament-Velasquez S.L."/>
            <person name="Kruys A."/>
            <person name="Hutchinson M.I."/>
            <person name="Powell A.J."/>
            <person name="Barry K."/>
            <person name="Miller A.N."/>
            <person name="Grigoriev I.V."/>
            <person name="Debuchy R."/>
            <person name="Gladieux P."/>
            <person name="Thoren M.H."/>
            <person name="Johannesson H."/>
        </authorList>
    </citation>
    <scope>NUCLEOTIDE SEQUENCE</scope>
    <source>
        <strain evidence="2">CBS 892.96</strain>
    </source>
</reference>
<protein>
    <submittedName>
        <fullName evidence="2">Short chain dehydrogenase sol3</fullName>
    </submittedName>
</protein>
<accession>A0AAN6W8T9</accession>
<reference evidence="2" key="1">
    <citation type="journal article" date="2023" name="Mol. Phylogenet. Evol.">
        <title>Genome-scale phylogeny and comparative genomics of the fungal order Sordariales.</title>
        <authorList>
            <person name="Hensen N."/>
            <person name="Bonometti L."/>
            <person name="Westerberg I."/>
            <person name="Brannstrom I.O."/>
            <person name="Guillou S."/>
            <person name="Cros-Aarteil S."/>
            <person name="Calhoun S."/>
            <person name="Haridas S."/>
            <person name="Kuo A."/>
            <person name="Mondo S."/>
            <person name="Pangilinan J."/>
            <person name="Riley R."/>
            <person name="LaButti K."/>
            <person name="Andreopoulos B."/>
            <person name="Lipzen A."/>
            <person name="Chen C."/>
            <person name="Yan M."/>
            <person name="Daum C."/>
            <person name="Ng V."/>
            <person name="Clum A."/>
            <person name="Steindorff A."/>
            <person name="Ohm R.A."/>
            <person name="Martin F."/>
            <person name="Silar P."/>
            <person name="Natvig D.O."/>
            <person name="Lalanne C."/>
            <person name="Gautier V."/>
            <person name="Ament-Velasquez S.L."/>
            <person name="Kruys A."/>
            <person name="Hutchinson M.I."/>
            <person name="Powell A.J."/>
            <person name="Barry K."/>
            <person name="Miller A.N."/>
            <person name="Grigoriev I.V."/>
            <person name="Debuchy R."/>
            <person name="Gladieux P."/>
            <person name="Hiltunen Thoren M."/>
            <person name="Johannesson H."/>
        </authorList>
    </citation>
    <scope>NUCLEOTIDE SEQUENCE</scope>
    <source>
        <strain evidence="2">CBS 892.96</strain>
    </source>
</reference>
<evidence type="ECO:0000256" key="1">
    <source>
        <dbReference type="ARBA" id="ARBA00023002"/>
    </source>
</evidence>
<dbReference type="PANTHER" id="PTHR43157">
    <property type="entry name" value="PHOSPHATIDYLINOSITOL-GLYCAN BIOSYNTHESIS CLASS F PROTEIN-RELATED"/>
    <property type="match status" value="1"/>
</dbReference>
<dbReference type="SUPFAM" id="SSF51735">
    <property type="entry name" value="NAD(P)-binding Rossmann-fold domains"/>
    <property type="match status" value="1"/>
</dbReference>
<organism evidence="2 3">
    <name type="scientific">Triangularia setosa</name>
    <dbReference type="NCBI Taxonomy" id="2587417"/>
    <lineage>
        <taxon>Eukaryota</taxon>
        <taxon>Fungi</taxon>
        <taxon>Dikarya</taxon>
        <taxon>Ascomycota</taxon>
        <taxon>Pezizomycotina</taxon>
        <taxon>Sordariomycetes</taxon>
        <taxon>Sordariomycetidae</taxon>
        <taxon>Sordariales</taxon>
        <taxon>Podosporaceae</taxon>
        <taxon>Triangularia</taxon>
    </lineage>
</organism>
<dbReference type="InterPro" id="IPR002347">
    <property type="entry name" value="SDR_fam"/>
</dbReference>
<dbReference type="EMBL" id="MU866193">
    <property type="protein sequence ID" value="KAK4176566.1"/>
    <property type="molecule type" value="Genomic_DNA"/>
</dbReference>
<comment type="caution">
    <text evidence="2">The sequence shown here is derived from an EMBL/GenBank/DDBJ whole genome shotgun (WGS) entry which is preliminary data.</text>
</comment>
<evidence type="ECO:0000313" key="2">
    <source>
        <dbReference type="EMBL" id="KAK4176566.1"/>
    </source>
</evidence>
<keyword evidence="1" id="KW-0560">Oxidoreductase</keyword>
<dbReference type="AlphaFoldDB" id="A0AAN6W8T9"/>
<evidence type="ECO:0000313" key="3">
    <source>
        <dbReference type="Proteomes" id="UP001302321"/>
    </source>
</evidence>
<keyword evidence="3" id="KW-1185">Reference proteome</keyword>